<gene>
    <name evidence="9" type="primary">adeC_2</name>
    <name evidence="6" type="synonym">ade</name>
    <name evidence="9" type="ORF">NCTC11224_04591</name>
</gene>
<evidence type="ECO:0000313" key="9">
    <source>
        <dbReference type="EMBL" id="SQB15520.1"/>
    </source>
</evidence>
<dbReference type="GO" id="GO:0000034">
    <property type="term" value="F:adenine deaminase activity"/>
    <property type="evidence" value="ECO:0007669"/>
    <property type="project" value="UniProtKB-UniRule"/>
</dbReference>
<dbReference type="AlphaFoldDB" id="A0A2X2WP97"/>
<evidence type="ECO:0000256" key="1">
    <source>
        <dbReference type="ARBA" id="ARBA00006773"/>
    </source>
</evidence>
<dbReference type="InterPro" id="IPR006679">
    <property type="entry name" value="Adenine_deam"/>
</dbReference>
<keyword evidence="3 6" id="KW-0378">Hydrolase</keyword>
<feature type="domain" description="Amidohydrolase-related" evidence="7">
    <location>
        <begin position="65"/>
        <end position="347"/>
    </location>
</feature>
<evidence type="ECO:0000256" key="3">
    <source>
        <dbReference type="ARBA" id="ARBA00022801"/>
    </source>
</evidence>
<dbReference type="EMBL" id="UAVW01000018">
    <property type="protein sequence ID" value="SQB15520.1"/>
    <property type="molecule type" value="Genomic_DNA"/>
</dbReference>
<comment type="cofactor">
    <cofactor evidence="6">
        <name>Mn(2+)</name>
        <dbReference type="ChEBI" id="CHEBI:29035"/>
    </cofactor>
</comment>
<evidence type="ECO:0000259" key="8">
    <source>
        <dbReference type="Pfam" id="PF13382"/>
    </source>
</evidence>
<evidence type="ECO:0000256" key="5">
    <source>
        <dbReference type="ARBA" id="ARBA00047720"/>
    </source>
</evidence>
<dbReference type="PANTHER" id="PTHR11113">
    <property type="entry name" value="N-ACETYLGLUCOSAMINE-6-PHOSPHATE DEACETYLASE"/>
    <property type="match status" value="1"/>
</dbReference>
<proteinExistence type="inferred from homology"/>
<feature type="domain" description="Adenine deaminase C-terminal" evidence="8">
    <location>
        <begin position="411"/>
        <end position="574"/>
    </location>
</feature>
<dbReference type="InterPro" id="IPR032466">
    <property type="entry name" value="Metal_Hydrolase"/>
</dbReference>
<dbReference type="Gene3D" id="2.30.40.10">
    <property type="entry name" value="Urease, subunit C, domain 1"/>
    <property type="match status" value="1"/>
</dbReference>
<reference evidence="9 10" key="1">
    <citation type="submission" date="2018-06" db="EMBL/GenBank/DDBJ databases">
        <authorList>
            <consortium name="Pathogen Informatics"/>
            <person name="Doyle S."/>
        </authorList>
    </citation>
    <scope>NUCLEOTIDE SEQUENCE [LARGE SCALE GENOMIC DNA]</scope>
    <source>
        <strain evidence="9 10">NCTC11224</strain>
    </source>
</reference>
<dbReference type="HAMAP" id="MF_01518">
    <property type="entry name" value="Adenine_deamin"/>
    <property type="match status" value="1"/>
</dbReference>
<sequence length="581" mass="63146">MQDSMAENISAASGETKAELVLKHASIVNVFTEEIEQGDIAINQGVIVGIGEYHGEIETEMEGRIVCPGFIDGHIHLESSMVSPAEFERIVLPHGTTTVITDPHEIANVAGAVGIDYMLAVTEPLDLDVFFMLPSCVPSTGLDESGSELTARDLKGYYQSGWVLGLAEMMNSYGTVRAEGEILEKIQDALDMGKLIDGHAPFLSGKELNAYITAGVGSDHECAVFGEAVEKMRRGQWIMIREGTAAHNLDALMPLFAEPYYRRSMLVTDDKHPGDLLRCGHIDYIIREAVKRGADPIKAIKMGSLHAAEYFGLKDRGAIAPGKLADITVLSDLDTFHVDSVYKNGRLAAKEGRSLKLKSGMIPEIYGDTKKRVFSSFHMPVLKEKDFHLPVTGQKQRVICLTPHELLTAAKEYEPLSCEGYAPGVDTSRDIVKLAVVERHHNTGHIGLGFLGGYGLKKGAVASSIAHDSHNLIIAGVSDRDMAIAGNCVRENQGGLAVVLNGQVIGKLALPIAGLMGTVSMEQIDARLEELKKNLRVMGIPDDIDPFMTLAFVSLPVIPELRLNTYGLIDVNQQKVIHVFQ</sequence>
<organism evidence="9 10">
    <name type="scientific">Enterocloster clostridioformis</name>
    <dbReference type="NCBI Taxonomy" id="1531"/>
    <lineage>
        <taxon>Bacteria</taxon>
        <taxon>Bacillati</taxon>
        <taxon>Bacillota</taxon>
        <taxon>Clostridia</taxon>
        <taxon>Lachnospirales</taxon>
        <taxon>Lachnospiraceae</taxon>
        <taxon>Enterocloster</taxon>
    </lineage>
</organism>
<comment type="similarity">
    <text evidence="1 6">Belongs to the metallo-dependent hydrolases superfamily. Adenine deaminase family.</text>
</comment>
<dbReference type="PANTHER" id="PTHR11113:SF2">
    <property type="entry name" value="ADENINE DEAMINASE"/>
    <property type="match status" value="1"/>
</dbReference>
<dbReference type="GO" id="GO:0006146">
    <property type="term" value="P:adenine catabolic process"/>
    <property type="evidence" value="ECO:0007669"/>
    <property type="project" value="InterPro"/>
</dbReference>
<dbReference type="Pfam" id="PF13382">
    <property type="entry name" value="Adenine_deam_C"/>
    <property type="match status" value="1"/>
</dbReference>
<name>A0A2X2WP97_9FIRM</name>
<dbReference type="InterPro" id="IPR026912">
    <property type="entry name" value="Adenine_deam_C"/>
</dbReference>
<dbReference type="InterPro" id="IPR006680">
    <property type="entry name" value="Amidohydro-rel"/>
</dbReference>
<evidence type="ECO:0000256" key="6">
    <source>
        <dbReference type="HAMAP-Rule" id="MF_01518"/>
    </source>
</evidence>
<evidence type="ECO:0000259" key="7">
    <source>
        <dbReference type="Pfam" id="PF01979"/>
    </source>
</evidence>
<evidence type="ECO:0000256" key="4">
    <source>
        <dbReference type="ARBA" id="ARBA00023211"/>
    </source>
</evidence>
<dbReference type="Gene3D" id="3.20.20.140">
    <property type="entry name" value="Metal-dependent hydrolases"/>
    <property type="match status" value="1"/>
</dbReference>
<dbReference type="Pfam" id="PF01979">
    <property type="entry name" value="Amidohydro_1"/>
    <property type="match status" value="1"/>
</dbReference>
<dbReference type="Proteomes" id="UP000251853">
    <property type="component" value="Unassembled WGS sequence"/>
</dbReference>
<keyword evidence="4 6" id="KW-0464">Manganese</keyword>
<dbReference type="InterPro" id="IPR011059">
    <property type="entry name" value="Metal-dep_hydrolase_composite"/>
</dbReference>
<protein>
    <recommendedName>
        <fullName evidence="2 6">Adenine deaminase</fullName>
        <shortName evidence="6">Adenase</shortName>
        <shortName evidence="6">Adenine aminase</shortName>
        <ecNumber evidence="2 6">3.5.4.2</ecNumber>
    </recommendedName>
</protein>
<dbReference type="SUPFAM" id="SSF51556">
    <property type="entry name" value="Metallo-dependent hydrolases"/>
    <property type="match status" value="1"/>
</dbReference>
<accession>A0A2X2WP97</accession>
<dbReference type="EC" id="3.5.4.2" evidence="2 6"/>
<evidence type="ECO:0000313" key="10">
    <source>
        <dbReference type="Proteomes" id="UP000251853"/>
    </source>
</evidence>
<dbReference type="CDD" id="cd01295">
    <property type="entry name" value="AdeC"/>
    <property type="match status" value="1"/>
</dbReference>
<dbReference type="SUPFAM" id="SSF51338">
    <property type="entry name" value="Composite domain of metallo-dependent hydrolases"/>
    <property type="match status" value="1"/>
</dbReference>
<comment type="catalytic activity">
    <reaction evidence="5 6">
        <text>adenine + H2O + H(+) = hypoxanthine + NH4(+)</text>
        <dbReference type="Rhea" id="RHEA:23688"/>
        <dbReference type="ChEBI" id="CHEBI:15377"/>
        <dbReference type="ChEBI" id="CHEBI:15378"/>
        <dbReference type="ChEBI" id="CHEBI:16708"/>
        <dbReference type="ChEBI" id="CHEBI:17368"/>
        <dbReference type="ChEBI" id="CHEBI:28938"/>
        <dbReference type="EC" id="3.5.4.2"/>
    </reaction>
</comment>
<evidence type="ECO:0000256" key="2">
    <source>
        <dbReference type="ARBA" id="ARBA00012782"/>
    </source>
</evidence>
<keyword evidence="10" id="KW-1185">Reference proteome</keyword>
<dbReference type="NCBIfam" id="TIGR01178">
    <property type="entry name" value="ade"/>
    <property type="match status" value="1"/>
</dbReference>